<evidence type="ECO:0000256" key="5">
    <source>
        <dbReference type="ARBA" id="ARBA00023242"/>
    </source>
</evidence>
<evidence type="ECO:0000256" key="3">
    <source>
        <dbReference type="ARBA" id="ARBA00023125"/>
    </source>
</evidence>
<dbReference type="CDD" id="cd00067">
    <property type="entry name" value="GAL4"/>
    <property type="match status" value="1"/>
</dbReference>
<feature type="region of interest" description="Disordered" evidence="6">
    <location>
        <begin position="650"/>
        <end position="681"/>
    </location>
</feature>
<keyword evidence="4" id="KW-0804">Transcription</keyword>
<dbReference type="PANTHER" id="PTHR47425:SF2">
    <property type="entry name" value="FARB-RELATED"/>
    <property type="match status" value="1"/>
</dbReference>
<dbReference type="AlphaFoldDB" id="A0A7R7XI38"/>
<gene>
    <name evidence="8" type="ORF">APUU_22169A</name>
</gene>
<reference evidence="8" key="2">
    <citation type="submission" date="2021-02" db="EMBL/GenBank/DDBJ databases">
        <title>Aspergillus puulaauensis MK2 genome sequence.</title>
        <authorList>
            <person name="Futagami T."/>
            <person name="Mori K."/>
            <person name="Kadooka C."/>
            <person name="Tanaka T."/>
        </authorList>
    </citation>
    <scope>NUCLEOTIDE SEQUENCE</scope>
    <source>
        <strain evidence="8">MK2</strain>
    </source>
</reference>
<organism evidence="8 9">
    <name type="scientific">Aspergillus puulaauensis</name>
    <dbReference type="NCBI Taxonomy" id="1220207"/>
    <lineage>
        <taxon>Eukaryota</taxon>
        <taxon>Fungi</taxon>
        <taxon>Dikarya</taxon>
        <taxon>Ascomycota</taxon>
        <taxon>Pezizomycotina</taxon>
        <taxon>Eurotiomycetes</taxon>
        <taxon>Eurotiomycetidae</taxon>
        <taxon>Eurotiales</taxon>
        <taxon>Aspergillaceae</taxon>
        <taxon>Aspergillus</taxon>
    </lineage>
</organism>
<dbReference type="PANTHER" id="PTHR47425">
    <property type="entry name" value="FARB-RELATED"/>
    <property type="match status" value="1"/>
</dbReference>
<dbReference type="GO" id="GO:0000981">
    <property type="term" value="F:DNA-binding transcription factor activity, RNA polymerase II-specific"/>
    <property type="evidence" value="ECO:0007669"/>
    <property type="project" value="InterPro"/>
</dbReference>
<accession>A0A7R7XI38</accession>
<feature type="region of interest" description="Disordered" evidence="6">
    <location>
        <begin position="556"/>
        <end position="579"/>
    </location>
</feature>
<dbReference type="InterPro" id="IPR036864">
    <property type="entry name" value="Zn2-C6_fun-type_DNA-bd_sf"/>
</dbReference>
<evidence type="ECO:0000256" key="2">
    <source>
        <dbReference type="ARBA" id="ARBA00023015"/>
    </source>
</evidence>
<dbReference type="InterPro" id="IPR001138">
    <property type="entry name" value="Zn2Cys6_DnaBD"/>
</dbReference>
<sequence length="799" mass="90612">MQHRWQLSMSTYTKRASKACAWCHARKVRCDATTLGRPCTRCRQDDRNCVMRKKIQTNPTRRRALPEPEVDSMPVAVGHDNAPAATSSPQNHVLFSSYPFLELDGFSSLTREDVAFLNSKGCLQVPAPVYLEEFVRQYFLHIQPCTPIIDESVFWDLYRSKTSDPSAAKLPLLLFQTILFASSPYISVETAQLCGFDDKRNAWNTLYQRAKFLYHFQSGEGALVRAQAALLLTFHTSANQPQAATLWLTHAVHAACEASFDSECDDDDHETVEATRSRLWWSILIRDRSLSLGLRRQPQVSSFELRMLKDLPREEWFEDEVNGSHVYDPGTKRMLFVVFRSQCQLALLLTEMVSIVFGTHGLSLPFLSREGFQNTLGILNRIRTSLQLWKQESPLSHTRHSTAHSAVIKFTQLTMMYYQTARMELAHYEALLIERHRDYVGGDYTKHLLYTGNMLHDATTRLVALLEYFSNKGKVQILPLTIVGYMSMPLILSAINFKLSSTDKEQRSRRLPLECLWELMSHSRRVYDVTDFISTQTDDILRLAYLTSQQVFLDESPERSSSASDFRTQTPGDCARNDMQLGKGRVKNWHDAFLRHTRAYLLIATTVDYFMSVGRLPSNNALPELVCIIPPLGKVRLPWLSQARASRIKARPRQIPAAREEESEESLSPEAVTTSTVAIPSTETVSNPAIHTAHESITHLGLCDDDASDSSSYDYDQSSLSQVNLDYLDLNIPVNQSPLVEQGDTLGWDHSPQSSSTVPMERPLATSDLWHMTDMNASYDTYLHGLVEDCLGSTTFMCS</sequence>
<dbReference type="SUPFAM" id="SSF57701">
    <property type="entry name" value="Zn2/Cys6 DNA-binding domain"/>
    <property type="match status" value="1"/>
</dbReference>
<feature type="compositionally biased region" description="Polar residues" evidence="6">
    <location>
        <begin position="559"/>
        <end position="571"/>
    </location>
</feature>
<dbReference type="InterPro" id="IPR007219">
    <property type="entry name" value="XnlR_reg_dom"/>
</dbReference>
<dbReference type="GeneID" id="64971742"/>
<dbReference type="RefSeq" id="XP_041553931.1">
    <property type="nucleotide sequence ID" value="XM_041701002.1"/>
</dbReference>
<proteinExistence type="predicted"/>
<dbReference type="Pfam" id="PF00172">
    <property type="entry name" value="Zn_clus"/>
    <property type="match status" value="1"/>
</dbReference>
<dbReference type="InterPro" id="IPR052761">
    <property type="entry name" value="Fungal_Detox/Toxin_TFs"/>
</dbReference>
<keyword evidence="9" id="KW-1185">Reference proteome</keyword>
<dbReference type="CDD" id="cd12148">
    <property type="entry name" value="fungal_TF_MHR"/>
    <property type="match status" value="1"/>
</dbReference>
<dbReference type="EMBL" id="AP024444">
    <property type="protein sequence ID" value="BCS21737.1"/>
    <property type="molecule type" value="Genomic_DNA"/>
</dbReference>
<evidence type="ECO:0000259" key="7">
    <source>
        <dbReference type="PROSITE" id="PS50048"/>
    </source>
</evidence>
<evidence type="ECO:0000313" key="9">
    <source>
        <dbReference type="Proteomes" id="UP000654913"/>
    </source>
</evidence>
<dbReference type="Pfam" id="PF04082">
    <property type="entry name" value="Fungal_trans"/>
    <property type="match status" value="1"/>
</dbReference>
<dbReference type="GO" id="GO:0003677">
    <property type="term" value="F:DNA binding"/>
    <property type="evidence" value="ECO:0007669"/>
    <property type="project" value="UniProtKB-KW"/>
</dbReference>
<evidence type="ECO:0000256" key="6">
    <source>
        <dbReference type="SAM" id="MobiDB-lite"/>
    </source>
</evidence>
<evidence type="ECO:0000313" key="8">
    <source>
        <dbReference type="EMBL" id="BCS21737.1"/>
    </source>
</evidence>
<keyword evidence="2" id="KW-0805">Transcription regulation</keyword>
<dbReference type="PROSITE" id="PS00463">
    <property type="entry name" value="ZN2_CY6_FUNGAL_1"/>
    <property type="match status" value="1"/>
</dbReference>
<dbReference type="Gene3D" id="4.10.240.10">
    <property type="entry name" value="Zn(2)-C6 fungal-type DNA-binding domain"/>
    <property type="match status" value="1"/>
</dbReference>
<dbReference type="PROSITE" id="PS50048">
    <property type="entry name" value="ZN2_CY6_FUNGAL_2"/>
    <property type="match status" value="1"/>
</dbReference>
<dbReference type="OrthoDB" id="5041285at2759"/>
<dbReference type="GO" id="GO:0006351">
    <property type="term" value="P:DNA-templated transcription"/>
    <property type="evidence" value="ECO:0007669"/>
    <property type="project" value="InterPro"/>
</dbReference>
<evidence type="ECO:0000256" key="1">
    <source>
        <dbReference type="ARBA" id="ARBA00022723"/>
    </source>
</evidence>
<feature type="domain" description="Zn(2)-C6 fungal-type" evidence="7">
    <location>
        <begin position="19"/>
        <end position="51"/>
    </location>
</feature>
<protein>
    <recommendedName>
        <fullName evidence="7">Zn(2)-C6 fungal-type domain-containing protein</fullName>
    </recommendedName>
</protein>
<dbReference type="KEGG" id="apuu:APUU_22169A"/>
<keyword evidence="1" id="KW-0479">Metal-binding</keyword>
<feature type="compositionally biased region" description="Polar residues" evidence="6">
    <location>
        <begin position="671"/>
        <end position="681"/>
    </location>
</feature>
<evidence type="ECO:0000256" key="4">
    <source>
        <dbReference type="ARBA" id="ARBA00023163"/>
    </source>
</evidence>
<dbReference type="Proteomes" id="UP000654913">
    <property type="component" value="Chromosome 2"/>
</dbReference>
<name>A0A7R7XI38_9EURO</name>
<dbReference type="GO" id="GO:0008270">
    <property type="term" value="F:zinc ion binding"/>
    <property type="evidence" value="ECO:0007669"/>
    <property type="project" value="InterPro"/>
</dbReference>
<dbReference type="SMART" id="SM00066">
    <property type="entry name" value="GAL4"/>
    <property type="match status" value="1"/>
</dbReference>
<keyword evidence="5" id="KW-0539">Nucleus</keyword>
<keyword evidence="3" id="KW-0238">DNA-binding</keyword>
<reference evidence="8" key="1">
    <citation type="submission" date="2021-01" db="EMBL/GenBank/DDBJ databases">
        <authorList>
            <consortium name="Aspergillus puulaauensis MK2 genome sequencing consortium"/>
            <person name="Kazuki M."/>
            <person name="Futagami T."/>
        </authorList>
    </citation>
    <scope>NUCLEOTIDE SEQUENCE</scope>
    <source>
        <strain evidence="8">MK2</strain>
    </source>
</reference>